<organism evidence="9 10">
    <name type="scientific">[Bacillus] enclensis</name>
    <dbReference type="NCBI Taxonomy" id="1402860"/>
    <lineage>
        <taxon>Bacteria</taxon>
        <taxon>Bacillati</taxon>
        <taxon>Bacillota</taxon>
        <taxon>Bacilli</taxon>
        <taxon>Bacillales</taxon>
        <taxon>Bacillaceae</taxon>
        <taxon>Rossellomorea</taxon>
    </lineage>
</organism>
<protein>
    <submittedName>
        <fullName evidence="9">Spore germination protein (Amino acid permease)</fullName>
    </submittedName>
</protein>
<comment type="subcellular location">
    <subcellularLocation>
        <location evidence="1">Membrane</location>
        <topology evidence="1">Multi-pass membrane protein</topology>
    </subcellularLocation>
</comment>
<reference evidence="10" key="1">
    <citation type="submission" date="2016-08" db="EMBL/GenBank/DDBJ databases">
        <authorList>
            <person name="Varghese N."/>
            <person name="Submissions Spin"/>
        </authorList>
    </citation>
    <scope>NUCLEOTIDE SEQUENCE [LARGE SCALE GENOMIC DNA]</scope>
    <source>
        <strain evidence="10">SGD-1123</strain>
    </source>
</reference>
<accession>A0A0V8HLB0</accession>
<keyword evidence="7 8" id="KW-0472">Membrane</keyword>
<feature type="transmembrane region" description="Helical" evidence="8">
    <location>
        <begin position="191"/>
        <end position="208"/>
    </location>
</feature>
<dbReference type="GO" id="GO:0009847">
    <property type="term" value="P:spore germination"/>
    <property type="evidence" value="ECO:0007669"/>
    <property type="project" value="InterPro"/>
</dbReference>
<keyword evidence="4" id="KW-0309">Germination</keyword>
<evidence type="ECO:0000256" key="4">
    <source>
        <dbReference type="ARBA" id="ARBA00022544"/>
    </source>
</evidence>
<feature type="transmembrane region" description="Helical" evidence="8">
    <location>
        <begin position="144"/>
        <end position="166"/>
    </location>
</feature>
<keyword evidence="3" id="KW-0813">Transport</keyword>
<dbReference type="Gene3D" id="1.20.1740.10">
    <property type="entry name" value="Amino acid/polyamine transporter I"/>
    <property type="match status" value="1"/>
</dbReference>
<evidence type="ECO:0000256" key="1">
    <source>
        <dbReference type="ARBA" id="ARBA00004141"/>
    </source>
</evidence>
<keyword evidence="10" id="KW-1185">Reference proteome</keyword>
<feature type="transmembrane region" description="Helical" evidence="8">
    <location>
        <begin position="81"/>
        <end position="105"/>
    </location>
</feature>
<evidence type="ECO:0000313" key="9">
    <source>
        <dbReference type="EMBL" id="SCB81325.1"/>
    </source>
</evidence>
<evidence type="ECO:0000256" key="7">
    <source>
        <dbReference type="ARBA" id="ARBA00023136"/>
    </source>
</evidence>
<gene>
    <name evidence="9" type="ORF">GA0061094_0677</name>
</gene>
<dbReference type="PANTHER" id="PTHR34975">
    <property type="entry name" value="SPORE GERMINATION PROTEIN A2"/>
    <property type="match status" value="1"/>
</dbReference>
<evidence type="ECO:0000256" key="8">
    <source>
        <dbReference type="SAM" id="Phobius"/>
    </source>
</evidence>
<dbReference type="EMBL" id="FMAU01000001">
    <property type="protein sequence ID" value="SCB81325.1"/>
    <property type="molecule type" value="Genomic_DNA"/>
</dbReference>
<dbReference type="Pfam" id="PF03845">
    <property type="entry name" value="Spore_permease"/>
    <property type="match status" value="1"/>
</dbReference>
<feature type="transmembrane region" description="Helical" evidence="8">
    <location>
        <begin position="220"/>
        <end position="242"/>
    </location>
</feature>
<sequence>MKKQIKLTSFQLSIFIIQTQIGVGVLGLPFNVFSVSKGDAWMSVLVAGALVQCIITILWLLGRRFPSKSLFDYSRVILGKFASTLITFGYLIYGVLVVIIILMYATAIVKSWSLLLTPTWAVMLMLIIPGFYLGKEKVMEISNVYVVVTILIVLLVVVSTIVLFIYPVDWRYLFPMGTSGGLTILKGAKEAYFSMLGFELLLILYPYFQHNGSTAIYKAATAANLSVTLVYTFLTIVSTVTFSPEELKIVPQPVLYYVKSLYLQVVERVDLLFASFWVVNVITSLTSYLFLCTECCSHLFKKFKKLKRGYCTVFWGGFAYCIALIPGKLSEMDIVNKWVLALSYIFVLIIPITLLGVSLIFKKKESESA</sequence>
<feature type="transmembrane region" description="Helical" evidence="8">
    <location>
        <begin position="271"/>
        <end position="291"/>
    </location>
</feature>
<keyword evidence="5 8" id="KW-0812">Transmembrane</keyword>
<dbReference type="NCBIfam" id="TIGR00912">
    <property type="entry name" value="2A0309"/>
    <property type="match status" value="1"/>
</dbReference>
<evidence type="ECO:0000256" key="2">
    <source>
        <dbReference type="ARBA" id="ARBA00007998"/>
    </source>
</evidence>
<comment type="similarity">
    <text evidence="2">Belongs to the amino acid-polyamine-organocation (APC) superfamily. Spore germination protein (SGP) (TC 2.A.3.9) family.</text>
</comment>
<feature type="transmembrane region" description="Helical" evidence="8">
    <location>
        <begin position="341"/>
        <end position="361"/>
    </location>
</feature>
<dbReference type="OrthoDB" id="2446105at2"/>
<dbReference type="PANTHER" id="PTHR34975:SF2">
    <property type="entry name" value="SPORE GERMINATION PROTEIN A2"/>
    <property type="match status" value="1"/>
</dbReference>
<evidence type="ECO:0000256" key="6">
    <source>
        <dbReference type="ARBA" id="ARBA00022989"/>
    </source>
</evidence>
<feature type="transmembrane region" description="Helical" evidence="8">
    <location>
        <begin position="111"/>
        <end position="132"/>
    </location>
</feature>
<name>A0A0V8HLB0_9BACI</name>
<dbReference type="AlphaFoldDB" id="A0A0V8HLB0"/>
<dbReference type="InterPro" id="IPR004761">
    <property type="entry name" value="Spore_GerAB"/>
</dbReference>
<keyword evidence="6 8" id="KW-1133">Transmembrane helix</keyword>
<proteinExistence type="inferred from homology"/>
<feature type="transmembrane region" description="Helical" evidence="8">
    <location>
        <begin position="312"/>
        <end position="329"/>
    </location>
</feature>
<feature type="transmembrane region" description="Helical" evidence="8">
    <location>
        <begin position="40"/>
        <end position="61"/>
    </location>
</feature>
<evidence type="ECO:0000256" key="5">
    <source>
        <dbReference type="ARBA" id="ARBA00022692"/>
    </source>
</evidence>
<evidence type="ECO:0000256" key="3">
    <source>
        <dbReference type="ARBA" id="ARBA00022448"/>
    </source>
</evidence>
<dbReference type="GO" id="GO:0016020">
    <property type="term" value="C:membrane"/>
    <property type="evidence" value="ECO:0007669"/>
    <property type="project" value="UniProtKB-SubCell"/>
</dbReference>
<dbReference type="RefSeq" id="WP_058297521.1">
    <property type="nucleotide sequence ID" value="NZ_FMAU01000001.1"/>
</dbReference>
<feature type="transmembrane region" description="Helical" evidence="8">
    <location>
        <begin position="12"/>
        <end position="34"/>
    </location>
</feature>
<dbReference type="Proteomes" id="UP000181997">
    <property type="component" value="Unassembled WGS sequence"/>
</dbReference>
<evidence type="ECO:0000313" key="10">
    <source>
        <dbReference type="Proteomes" id="UP000181997"/>
    </source>
</evidence>